<evidence type="ECO:0000313" key="2">
    <source>
        <dbReference type="Proteomes" id="UP001500822"/>
    </source>
</evidence>
<sequence>MVARVLVTLPDDVATELRETIPKGQISKFVTEQVQRGLQEHGLRSMDDAIADIVTHDKALLDRLGNVT</sequence>
<dbReference type="EMBL" id="BAABIE010000001">
    <property type="protein sequence ID" value="GAA4737261.1"/>
    <property type="molecule type" value="Genomic_DNA"/>
</dbReference>
<comment type="caution">
    <text evidence="1">The sequence shown here is derived from an EMBL/GenBank/DDBJ whole genome shotgun (WGS) entry which is preliminary data.</text>
</comment>
<proteinExistence type="predicted"/>
<dbReference type="Proteomes" id="UP001500822">
    <property type="component" value="Unassembled WGS sequence"/>
</dbReference>
<evidence type="ECO:0008006" key="3">
    <source>
        <dbReference type="Google" id="ProtNLM"/>
    </source>
</evidence>
<name>A0ABP8YS82_9ACTN</name>
<gene>
    <name evidence="1" type="ORF">GCM10023217_00160</name>
</gene>
<evidence type="ECO:0000313" key="1">
    <source>
        <dbReference type="EMBL" id="GAA4737261.1"/>
    </source>
</evidence>
<protein>
    <recommendedName>
        <fullName evidence="3">CopG family transcriptional regulator</fullName>
    </recommendedName>
</protein>
<dbReference type="RefSeq" id="WP_246993703.1">
    <property type="nucleotide sequence ID" value="NZ_BAABIE010000001.1"/>
</dbReference>
<reference evidence="2" key="1">
    <citation type="journal article" date="2019" name="Int. J. Syst. Evol. Microbiol.">
        <title>The Global Catalogue of Microorganisms (GCM) 10K type strain sequencing project: providing services to taxonomists for standard genome sequencing and annotation.</title>
        <authorList>
            <consortium name="The Broad Institute Genomics Platform"/>
            <consortium name="The Broad Institute Genome Sequencing Center for Infectious Disease"/>
            <person name="Wu L."/>
            <person name="Ma J."/>
        </authorList>
    </citation>
    <scope>NUCLEOTIDE SEQUENCE [LARGE SCALE GENOMIC DNA]</scope>
    <source>
        <strain evidence="2">JCM 18077</strain>
    </source>
</reference>
<accession>A0ABP8YS82</accession>
<organism evidence="1 2">
    <name type="scientific">Gordonia alkaliphila</name>
    <dbReference type="NCBI Taxonomy" id="1053547"/>
    <lineage>
        <taxon>Bacteria</taxon>
        <taxon>Bacillati</taxon>
        <taxon>Actinomycetota</taxon>
        <taxon>Actinomycetes</taxon>
        <taxon>Mycobacteriales</taxon>
        <taxon>Gordoniaceae</taxon>
        <taxon>Gordonia</taxon>
    </lineage>
</organism>
<keyword evidence="2" id="KW-1185">Reference proteome</keyword>